<proteinExistence type="predicted"/>
<sequence>MTSPKKRQNVKNIVLKLNIFLTYIILSRGGDFVPSDFLAEKKCIVINIEIEKKFFFSVQNKHNPTI</sequence>
<organism evidence="1 2">
    <name type="scientific">Brachionus plicatilis</name>
    <name type="common">Marine rotifer</name>
    <name type="synonym">Brachionus muelleri</name>
    <dbReference type="NCBI Taxonomy" id="10195"/>
    <lineage>
        <taxon>Eukaryota</taxon>
        <taxon>Metazoa</taxon>
        <taxon>Spiralia</taxon>
        <taxon>Gnathifera</taxon>
        <taxon>Rotifera</taxon>
        <taxon>Eurotatoria</taxon>
        <taxon>Monogononta</taxon>
        <taxon>Pseudotrocha</taxon>
        <taxon>Ploima</taxon>
        <taxon>Brachionidae</taxon>
        <taxon>Brachionus</taxon>
    </lineage>
</organism>
<evidence type="ECO:0000313" key="1">
    <source>
        <dbReference type="EMBL" id="RNA36762.1"/>
    </source>
</evidence>
<protein>
    <submittedName>
        <fullName evidence="1">Uncharacterized protein</fullName>
    </submittedName>
</protein>
<dbReference type="AlphaFoldDB" id="A0A3M7SM13"/>
<evidence type="ECO:0000313" key="2">
    <source>
        <dbReference type="Proteomes" id="UP000276133"/>
    </source>
</evidence>
<reference evidence="1 2" key="1">
    <citation type="journal article" date="2018" name="Sci. Rep.">
        <title>Genomic signatures of local adaptation to the degree of environmental predictability in rotifers.</title>
        <authorList>
            <person name="Franch-Gras L."/>
            <person name="Hahn C."/>
            <person name="Garcia-Roger E.M."/>
            <person name="Carmona M.J."/>
            <person name="Serra M."/>
            <person name="Gomez A."/>
        </authorList>
    </citation>
    <scope>NUCLEOTIDE SEQUENCE [LARGE SCALE GENOMIC DNA]</scope>
    <source>
        <strain evidence="1">HYR1</strain>
    </source>
</reference>
<name>A0A3M7SM13_BRAPC</name>
<dbReference type="EMBL" id="REGN01001129">
    <property type="protein sequence ID" value="RNA36762.1"/>
    <property type="molecule type" value="Genomic_DNA"/>
</dbReference>
<accession>A0A3M7SM13</accession>
<dbReference type="Proteomes" id="UP000276133">
    <property type="component" value="Unassembled WGS sequence"/>
</dbReference>
<gene>
    <name evidence="1" type="ORF">BpHYR1_048857</name>
</gene>
<comment type="caution">
    <text evidence="1">The sequence shown here is derived from an EMBL/GenBank/DDBJ whole genome shotgun (WGS) entry which is preliminary data.</text>
</comment>
<keyword evidence="2" id="KW-1185">Reference proteome</keyword>